<organism evidence="2 3">
    <name type="scientific">Gluconobacter cerinus</name>
    <dbReference type="NCBI Taxonomy" id="38307"/>
    <lineage>
        <taxon>Bacteria</taxon>
        <taxon>Pseudomonadati</taxon>
        <taxon>Pseudomonadota</taxon>
        <taxon>Alphaproteobacteria</taxon>
        <taxon>Acetobacterales</taxon>
        <taxon>Acetobacteraceae</taxon>
        <taxon>Gluconobacter</taxon>
    </lineage>
</organism>
<keyword evidence="1" id="KW-1133">Transmembrane helix</keyword>
<evidence type="ECO:0000313" key="2">
    <source>
        <dbReference type="EMBL" id="OAJ67644.1"/>
    </source>
</evidence>
<dbReference type="AlphaFoldDB" id="A0A1B6VKC4"/>
<dbReference type="Proteomes" id="UP000077786">
    <property type="component" value="Unassembled WGS sequence"/>
</dbReference>
<gene>
    <name evidence="2" type="ORF">A0123_01686</name>
</gene>
<keyword evidence="1" id="KW-0812">Transmembrane</keyword>
<protein>
    <submittedName>
        <fullName evidence="2">Uncharacterized protein</fullName>
    </submittedName>
</protein>
<name>A0A1B6VKC4_9PROT</name>
<reference evidence="2 3" key="1">
    <citation type="submission" date="2016-03" db="EMBL/GenBank/DDBJ databases">
        <title>Draft genome sequence of Gluconobacter cerinus strain CECT 9110.</title>
        <authorList>
            <person name="Sainz F."/>
            <person name="Mas A."/>
            <person name="Torija M.J."/>
        </authorList>
    </citation>
    <scope>NUCLEOTIDE SEQUENCE [LARGE SCALE GENOMIC DNA]</scope>
    <source>
        <strain evidence="2 3">CECT 9110</strain>
    </source>
</reference>
<evidence type="ECO:0000256" key="1">
    <source>
        <dbReference type="SAM" id="Phobius"/>
    </source>
</evidence>
<dbReference type="PATRIC" id="fig|38307.3.peg.1738"/>
<comment type="caution">
    <text evidence="2">The sequence shown here is derived from an EMBL/GenBank/DDBJ whole genome shotgun (WGS) entry which is preliminary data.</text>
</comment>
<dbReference type="RefSeq" id="WP_064274452.1">
    <property type="nucleotide sequence ID" value="NZ_JACRVY010000002.1"/>
</dbReference>
<dbReference type="EMBL" id="LUTU01000007">
    <property type="protein sequence ID" value="OAJ67644.1"/>
    <property type="molecule type" value="Genomic_DNA"/>
</dbReference>
<keyword evidence="1" id="KW-0472">Membrane</keyword>
<feature type="transmembrane region" description="Helical" evidence="1">
    <location>
        <begin position="6"/>
        <end position="24"/>
    </location>
</feature>
<proteinExistence type="predicted"/>
<accession>A0A1B6VKC4</accession>
<sequence>MEKRWVLLTIIILIAGLIMILLWARQTDPGTIGPDTHTEKTAPQALNAAHPYLWSPAHNQRVYEVG</sequence>
<evidence type="ECO:0000313" key="3">
    <source>
        <dbReference type="Proteomes" id="UP000077786"/>
    </source>
</evidence>